<dbReference type="InterPro" id="IPR000847">
    <property type="entry name" value="LysR_HTH_N"/>
</dbReference>
<sequence length="299" mass="32193">MKVELRDLEILAALAKHRHFTRAAEACGISQPALSSRIANLETVIGMALVRRGSRFGGFTEEGEILLKWARRILAENDAMLQEMTNARGVVAGRVVMGVIPTALGQATRLAAAVKRKHPRVVPEIRSASFAEIETGLGAGNFDLGLSYLEDRAATRFKALPLYRESYVLVLPVALGTPARGAITWREAADHPLALLTPNMKNRQIIDAAFREAGVMPRAVFETDDLSALFSYVADSDSATIAPANATDTRYFGPGFLTLPLVEPEIRRTVALLTPETGFEPPAVSATLRVASVLSASAS</sequence>
<dbReference type="PANTHER" id="PTHR30419">
    <property type="entry name" value="HTH-TYPE TRANSCRIPTIONAL REGULATOR YBHD"/>
    <property type="match status" value="1"/>
</dbReference>
<comment type="similarity">
    <text evidence="1">Belongs to the LysR transcriptional regulatory family.</text>
</comment>
<dbReference type="InterPro" id="IPR005119">
    <property type="entry name" value="LysR_subst-bd"/>
</dbReference>
<dbReference type="PRINTS" id="PR00039">
    <property type="entry name" value="HTHLYSR"/>
</dbReference>
<evidence type="ECO:0000313" key="6">
    <source>
        <dbReference type="EMBL" id="MBK0398627.1"/>
    </source>
</evidence>
<dbReference type="AlphaFoldDB" id="A0A8J7SAY1"/>
<protein>
    <submittedName>
        <fullName evidence="6">LysR family transcriptional regulator</fullName>
    </submittedName>
</protein>
<accession>A0A8J7SAY1</accession>
<dbReference type="PANTHER" id="PTHR30419:SF31">
    <property type="entry name" value="BLR3139 PROTEIN"/>
    <property type="match status" value="1"/>
</dbReference>
<proteinExistence type="inferred from homology"/>
<evidence type="ECO:0000256" key="3">
    <source>
        <dbReference type="ARBA" id="ARBA00023125"/>
    </source>
</evidence>
<dbReference type="Pfam" id="PF03466">
    <property type="entry name" value="LysR_substrate"/>
    <property type="match status" value="1"/>
</dbReference>
<dbReference type="GO" id="GO:0003677">
    <property type="term" value="F:DNA binding"/>
    <property type="evidence" value="ECO:0007669"/>
    <property type="project" value="UniProtKB-KW"/>
</dbReference>
<feature type="domain" description="HTH lysR-type" evidence="5">
    <location>
        <begin position="3"/>
        <end position="60"/>
    </location>
</feature>
<name>A0A8J7SAY1_9RHOB</name>
<evidence type="ECO:0000256" key="2">
    <source>
        <dbReference type="ARBA" id="ARBA00023015"/>
    </source>
</evidence>
<gene>
    <name evidence="6" type="ORF">H0I76_05465</name>
</gene>
<dbReference type="CDD" id="cd05466">
    <property type="entry name" value="PBP2_LTTR_substrate"/>
    <property type="match status" value="1"/>
</dbReference>
<dbReference type="Gene3D" id="1.10.10.10">
    <property type="entry name" value="Winged helix-like DNA-binding domain superfamily/Winged helix DNA-binding domain"/>
    <property type="match status" value="1"/>
</dbReference>
<dbReference type="Gene3D" id="3.40.190.290">
    <property type="match status" value="1"/>
</dbReference>
<evidence type="ECO:0000256" key="4">
    <source>
        <dbReference type="ARBA" id="ARBA00023163"/>
    </source>
</evidence>
<dbReference type="PROSITE" id="PS50931">
    <property type="entry name" value="HTH_LYSR"/>
    <property type="match status" value="1"/>
</dbReference>
<keyword evidence="2" id="KW-0805">Transcription regulation</keyword>
<dbReference type="InterPro" id="IPR036390">
    <property type="entry name" value="WH_DNA-bd_sf"/>
</dbReference>
<evidence type="ECO:0000256" key="1">
    <source>
        <dbReference type="ARBA" id="ARBA00009437"/>
    </source>
</evidence>
<keyword evidence="3" id="KW-0238">DNA-binding</keyword>
<evidence type="ECO:0000259" key="5">
    <source>
        <dbReference type="PROSITE" id="PS50931"/>
    </source>
</evidence>
<dbReference type="SUPFAM" id="SSF46785">
    <property type="entry name" value="Winged helix' DNA-binding domain"/>
    <property type="match status" value="1"/>
</dbReference>
<dbReference type="Proteomes" id="UP000655420">
    <property type="component" value="Unassembled WGS sequence"/>
</dbReference>
<reference evidence="6" key="1">
    <citation type="submission" date="2020-12" db="EMBL/GenBank/DDBJ databases">
        <title>Bacterial taxonomy.</title>
        <authorList>
            <person name="Pan X."/>
        </authorList>
    </citation>
    <scope>NUCLEOTIDE SEQUENCE</scope>
    <source>
        <strain evidence="6">M0105</strain>
    </source>
</reference>
<dbReference type="GO" id="GO:0003700">
    <property type="term" value="F:DNA-binding transcription factor activity"/>
    <property type="evidence" value="ECO:0007669"/>
    <property type="project" value="InterPro"/>
</dbReference>
<dbReference type="InterPro" id="IPR036388">
    <property type="entry name" value="WH-like_DNA-bd_sf"/>
</dbReference>
<evidence type="ECO:0000313" key="7">
    <source>
        <dbReference type="Proteomes" id="UP000655420"/>
    </source>
</evidence>
<dbReference type="Pfam" id="PF00126">
    <property type="entry name" value="HTH_1"/>
    <property type="match status" value="1"/>
</dbReference>
<dbReference type="InterPro" id="IPR050950">
    <property type="entry name" value="HTH-type_LysR_regulators"/>
</dbReference>
<dbReference type="SUPFAM" id="SSF53850">
    <property type="entry name" value="Periplasmic binding protein-like II"/>
    <property type="match status" value="1"/>
</dbReference>
<dbReference type="EMBL" id="JAEHHL010000002">
    <property type="protein sequence ID" value="MBK0398627.1"/>
    <property type="molecule type" value="Genomic_DNA"/>
</dbReference>
<dbReference type="RefSeq" id="WP_200608063.1">
    <property type="nucleotide sequence ID" value="NZ_JAEHHL010000002.1"/>
</dbReference>
<keyword evidence="7" id="KW-1185">Reference proteome</keyword>
<keyword evidence="4" id="KW-0804">Transcription</keyword>
<comment type="caution">
    <text evidence="6">The sequence shown here is derived from an EMBL/GenBank/DDBJ whole genome shotgun (WGS) entry which is preliminary data.</text>
</comment>
<dbReference type="GO" id="GO:0005829">
    <property type="term" value="C:cytosol"/>
    <property type="evidence" value="ECO:0007669"/>
    <property type="project" value="TreeGrafter"/>
</dbReference>
<organism evidence="6 7">
    <name type="scientific">Thermohalobaculum xanthum</name>
    <dbReference type="NCBI Taxonomy" id="2753746"/>
    <lineage>
        <taxon>Bacteria</taxon>
        <taxon>Pseudomonadati</taxon>
        <taxon>Pseudomonadota</taxon>
        <taxon>Alphaproteobacteria</taxon>
        <taxon>Rhodobacterales</taxon>
        <taxon>Paracoccaceae</taxon>
        <taxon>Thermohalobaculum</taxon>
    </lineage>
</organism>
<dbReference type="FunFam" id="1.10.10.10:FF:000001">
    <property type="entry name" value="LysR family transcriptional regulator"/>
    <property type="match status" value="1"/>
</dbReference>